<evidence type="ECO:0000256" key="3">
    <source>
        <dbReference type="ARBA" id="ARBA00022857"/>
    </source>
</evidence>
<keyword evidence="2 9" id="KW-0028">Amino-acid biosynthesis</keyword>
<dbReference type="NCBIfam" id="NF009200">
    <property type="entry name" value="PRK12548.1"/>
    <property type="match status" value="1"/>
</dbReference>
<accession>B9E0E4</accession>
<dbReference type="GO" id="GO:0009423">
    <property type="term" value="P:chorismate biosynthetic process"/>
    <property type="evidence" value="ECO:0007669"/>
    <property type="project" value="UniProtKB-UniRule"/>
</dbReference>
<comment type="caution">
    <text evidence="9">Lacks conserved residue(s) required for the propagation of feature annotation.</text>
</comment>
<comment type="catalytic activity">
    <reaction evidence="9">
        <text>shikimate + NADP(+) = 3-dehydroshikimate + NADPH + H(+)</text>
        <dbReference type="Rhea" id="RHEA:17737"/>
        <dbReference type="ChEBI" id="CHEBI:15378"/>
        <dbReference type="ChEBI" id="CHEBI:16630"/>
        <dbReference type="ChEBI" id="CHEBI:36208"/>
        <dbReference type="ChEBI" id="CHEBI:57783"/>
        <dbReference type="ChEBI" id="CHEBI:58349"/>
        <dbReference type="EC" id="1.1.1.25"/>
    </reaction>
</comment>
<evidence type="ECO:0000313" key="13">
    <source>
        <dbReference type="Proteomes" id="UP000007969"/>
    </source>
</evidence>
<evidence type="ECO:0000313" key="12">
    <source>
        <dbReference type="EMBL" id="BAH05969.1"/>
    </source>
</evidence>
<feature type="binding site" evidence="9">
    <location>
        <position position="272"/>
    </location>
    <ligand>
        <name>shikimate</name>
        <dbReference type="ChEBI" id="CHEBI:36208"/>
    </ligand>
</feature>
<dbReference type="NCBIfam" id="TIGR00507">
    <property type="entry name" value="aroE"/>
    <property type="match status" value="1"/>
</dbReference>
<feature type="binding site" evidence="9">
    <location>
        <position position="116"/>
    </location>
    <ligand>
        <name>shikimate</name>
        <dbReference type="ChEBI" id="CHEBI:36208"/>
    </ligand>
</feature>
<dbReference type="GO" id="GO:0050661">
    <property type="term" value="F:NADP binding"/>
    <property type="evidence" value="ECO:0007669"/>
    <property type="project" value="InterPro"/>
</dbReference>
<comment type="subunit">
    <text evidence="9">Homodimer.</text>
</comment>
<dbReference type="InterPro" id="IPR036291">
    <property type="entry name" value="NAD(P)-bd_dom_sf"/>
</dbReference>
<organism evidence="12 13">
    <name type="scientific">Clostridium kluyveri (strain NBRC 12016)</name>
    <dbReference type="NCBI Taxonomy" id="583346"/>
    <lineage>
        <taxon>Bacteria</taxon>
        <taxon>Bacillati</taxon>
        <taxon>Bacillota</taxon>
        <taxon>Clostridia</taxon>
        <taxon>Eubacteriales</taxon>
        <taxon>Clostridiaceae</taxon>
        <taxon>Clostridium</taxon>
    </lineage>
</organism>
<dbReference type="InterPro" id="IPR046346">
    <property type="entry name" value="Aminoacid_DH-like_N_sf"/>
</dbReference>
<dbReference type="GO" id="GO:0008652">
    <property type="term" value="P:amino acid biosynthetic process"/>
    <property type="evidence" value="ECO:0007669"/>
    <property type="project" value="UniProtKB-KW"/>
</dbReference>
<comment type="pathway">
    <text evidence="8">Aromatic compound metabolism; 3,4-dihydroxybenzoate biosynthesis; 3-dehydroquinate from D-quinate (NAD(+) route).</text>
</comment>
<evidence type="ECO:0000256" key="4">
    <source>
        <dbReference type="ARBA" id="ARBA00023002"/>
    </source>
</evidence>
<dbReference type="UniPathway" id="UPA00053">
    <property type="reaction ID" value="UER00087"/>
</dbReference>
<evidence type="ECO:0000256" key="9">
    <source>
        <dbReference type="HAMAP-Rule" id="MF_00222"/>
    </source>
</evidence>
<gene>
    <name evidence="9" type="primary">aroE</name>
    <name evidence="12" type="ordered locus">CKR_0918</name>
</gene>
<feature type="binding site" evidence="9">
    <location>
        <position position="101"/>
    </location>
    <ligand>
        <name>shikimate</name>
        <dbReference type="ChEBI" id="CHEBI:36208"/>
    </ligand>
</feature>
<sequence>MKSGGYDMKNDISGKTGLLGLIGDPVDHSKSPVMYNYGFEKLNLDYVYLAFQVPLEKVPDAITAIKTFKMKGSNVTMPCKSEVVKYMDELSPAARIIGAVNTIVNDNGKLTGHITDGVGFVRSLKEEGVEVKGKKITIMGSGGAATAIQVQCALDGSKEISIFNIKDNFYERAQKNVETIKKEVPDCTVNLYDLNDTEKLNEEVASSDILINATLVGMHPNEDESNIKDTSIFRKELVVADTVYHPKKTKFLKGAEAAGCKIVGGLGMLLWQGAEAFKLYTGLEMPVDEIKELYFK</sequence>
<dbReference type="HOGENOM" id="CLU_044063_4_4_9"/>
<dbReference type="GO" id="GO:0019632">
    <property type="term" value="P:shikimate metabolic process"/>
    <property type="evidence" value="ECO:0007669"/>
    <property type="project" value="InterPro"/>
</dbReference>
<evidence type="ECO:0000256" key="6">
    <source>
        <dbReference type="ARBA" id="ARBA00051639"/>
    </source>
</evidence>
<dbReference type="Gene3D" id="3.40.50.10860">
    <property type="entry name" value="Leucine Dehydrogenase, chain A, domain 1"/>
    <property type="match status" value="1"/>
</dbReference>
<name>B9E0E4_CLOK1</name>
<comment type="catalytic activity">
    <reaction evidence="7">
        <text>shikimate + NAD(+) = 3-dehydroshikimate + NADH + H(+)</text>
        <dbReference type="Rhea" id="RHEA:17741"/>
        <dbReference type="ChEBI" id="CHEBI:15378"/>
        <dbReference type="ChEBI" id="CHEBI:16630"/>
        <dbReference type="ChEBI" id="CHEBI:36208"/>
        <dbReference type="ChEBI" id="CHEBI:57540"/>
        <dbReference type="ChEBI" id="CHEBI:57945"/>
    </reaction>
</comment>
<feature type="active site" description="Proton acceptor" evidence="9">
    <location>
        <position position="80"/>
    </location>
</feature>
<comment type="pathway">
    <text evidence="1 9">Metabolic intermediate biosynthesis; chorismate biosynthesis; chorismate from D-erythrose 4-phosphate and phosphoenolpyruvate: step 4/7.</text>
</comment>
<feature type="binding site" evidence="9">
    <location>
        <position position="76"/>
    </location>
    <ligand>
        <name>shikimate</name>
        <dbReference type="ChEBI" id="CHEBI:36208"/>
    </ligand>
</feature>
<dbReference type="EMBL" id="AP009049">
    <property type="protein sequence ID" value="BAH05969.1"/>
    <property type="molecule type" value="Genomic_DNA"/>
</dbReference>
<dbReference type="SUPFAM" id="SSF51735">
    <property type="entry name" value="NAD(P)-binding Rossmann-fold domains"/>
    <property type="match status" value="1"/>
</dbReference>
<feature type="binding site" evidence="9">
    <location>
        <position position="242"/>
    </location>
    <ligand>
        <name>NADP(+)</name>
        <dbReference type="ChEBI" id="CHEBI:58349"/>
    </ligand>
</feature>
<dbReference type="GO" id="GO:0009073">
    <property type="term" value="P:aromatic amino acid family biosynthetic process"/>
    <property type="evidence" value="ECO:0007669"/>
    <property type="project" value="UniProtKB-KW"/>
</dbReference>
<feature type="domain" description="Shikimate dehydrogenase substrate binding N-terminal" evidence="10">
    <location>
        <begin position="21"/>
        <end position="103"/>
    </location>
</feature>
<dbReference type="EC" id="1.1.1.25" evidence="9"/>
<feature type="binding site" evidence="9">
    <location>
        <begin position="140"/>
        <end position="144"/>
    </location>
    <ligand>
        <name>NADP(+)</name>
        <dbReference type="ChEBI" id="CHEBI:58349"/>
    </ligand>
</feature>
<dbReference type="InterPro" id="IPR041121">
    <property type="entry name" value="SDH_C"/>
</dbReference>
<dbReference type="InterPro" id="IPR011342">
    <property type="entry name" value="Shikimate_DH"/>
</dbReference>
<dbReference type="FunFam" id="3.40.50.10860:FF:000004">
    <property type="entry name" value="Quinate/shikimate dehydrogenase"/>
    <property type="match status" value="1"/>
</dbReference>
<feature type="domain" description="SDH C-terminal" evidence="11">
    <location>
        <begin position="265"/>
        <end position="292"/>
    </location>
</feature>
<keyword evidence="5 9" id="KW-0057">Aromatic amino acid biosynthesis</keyword>
<evidence type="ECO:0000256" key="2">
    <source>
        <dbReference type="ARBA" id="ARBA00022605"/>
    </source>
</evidence>
<dbReference type="GO" id="GO:0030266">
    <property type="term" value="F:quinate 3-dehydrogenase (NAD+) activity"/>
    <property type="evidence" value="ECO:0007669"/>
    <property type="project" value="UniProtKB-EC"/>
</dbReference>
<dbReference type="GO" id="GO:0004764">
    <property type="term" value="F:shikimate 3-dehydrogenase (NADP+) activity"/>
    <property type="evidence" value="ECO:0007669"/>
    <property type="project" value="UniProtKB-UniRule"/>
</dbReference>
<evidence type="ECO:0000256" key="8">
    <source>
        <dbReference type="ARBA" id="ARBA00060613"/>
    </source>
</evidence>
<dbReference type="FunFam" id="3.40.50.720:FF:000086">
    <property type="entry name" value="Quinate/shikimate dehydrogenase"/>
    <property type="match status" value="1"/>
</dbReference>
<dbReference type="PANTHER" id="PTHR21089">
    <property type="entry name" value="SHIKIMATE DEHYDROGENASE"/>
    <property type="match status" value="1"/>
</dbReference>
<dbReference type="GO" id="GO:0052734">
    <property type="term" value="F:shikimate 3-dehydrogenase (NAD+) activity"/>
    <property type="evidence" value="ECO:0007669"/>
    <property type="project" value="RHEA"/>
</dbReference>
<dbReference type="KEGG" id="ckr:CKR_0918"/>
<dbReference type="Gene3D" id="3.40.50.720">
    <property type="entry name" value="NAD(P)-binding Rossmann-like Domain"/>
    <property type="match status" value="1"/>
</dbReference>
<dbReference type="Pfam" id="PF08501">
    <property type="entry name" value="Shikimate_dh_N"/>
    <property type="match status" value="1"/>
</dbReference>
<evidence type="ECO:0000259" key="11">
    <source>
        <dbReference type="Pfam" id="PF18317"/>
    </source>
</evidence>
<dbReference type="SUPFAM" id="SSF53223">
    <property type="entry name" value="Aminoacid dehydrogenase-like, N-terminal domain"/>
    <property type="match status" value="1"/>
</dbReference>
<evidence type="ECO:0000256" key="1">
    <source>
        <dbReference type="ARBA" id="ARBA00004871"/>
    </source>
</evidence>
<comment type="catalytic activity">
    <reaction evidence="6">
        <text>L-quinate + NAD(+) = 3-dehydroquinate + NADH + H(+)</text>
        <dbReference type="Rhea" id="RHEA:22364"/>
        <dbReference type="ChEBI" id="CHEBI:15378"/>
        <dbReference type="ChEBI" id="CHEBI:29751"/>
        <dbReference type="ChEBI" id="CHEBI:32364"/>
        <dbReference type="ChEBI" id="CHEBI:57540"/>
        <dbReference type="ChEBI" id="CHEBI:57945"/>
        <dbReference type="EC" id="1.1.1.24"/>
    </reaction>
</comment>
<dbReference type="InterPro" id="IPR022893">
    <property type="entry name" value="Shikimate_DH_fam"/>
</dbReference>
<comment type="similarity">
    <text evidence="9">Belongs to the shikimate dehydrogenase family.</text>
</comment>
<reference evidence="13" key="1">
    <citation type="submission" date="2005-09" db="EMBL/GenBank/DDBJ databases">
        <title>Complete genome sequence of Clostridium kluyveri and comparative genomics of Clostridia species.</title>
        <authorList>
            <person name="Inui M."/>
            <person name="Nonaka H."/>
            <person name="Shinoda Y."/>
            <person name="Ikenaga Y."/>
            <person name="Abe M."/>
            <person name="Naito K."/>
            <person name="Vertes A.A."/>
            <person name="Yukawa H."/>
        </authorList>
    </citation>
    <scope>NUCLEOTIDE SEQUENCE [LARGE SCALE GENOMIC DNA]</scope>
    <source>
        <strain evidence="13">NBRC 12016</strain>
    </source>
</reference>
<dbReference type="HAMAP" id="MF_00222">
    <property type="entry name" value="Shikimate_DH_AroE"/>
    <property type="match status" value="1"/>
</dbReference>
<keyword evidence="4 9" id="KW-0560">Oxidoreductase</keyword>
<dbReference type="CDD" id="cd01065">
    <property type="entry name" value="NAD_bind_Shikimate_DH"/>
    <property type="match status" value="1"/>
</dbReference>
<feature type="binding site" evidence="9">
    <location>
        <position position="265"/>
    </location>
    <ligand>
        <name>NADP(+)</name>
        <dbReference type="ChEBI" id="CHEBI:58349"/>
    </ligand>
</feature>
<dbReference type="PANTHER" id="PTHR21089:SF1">
    <property type="entry name" value="BIFUNCTIONAL 3-DEHYDROQUINATE DEHYDRATASE_SHIKIMATE DEHYDROGENASE, CHLOROPLASTIC"/>
    <property type="match status" value="1"/>
</dbReference>
<feature type="binding site" evidence="9">
    <location>
        <begin position="29"/>
        <end position="31"/>
    </location>
    <ligand>
        <name>shikimate</name>
        <dbReference type="ChEBI" id="CHEBI:36208"/>
    </ligand>
</feature>
<evidence type="ECO:0000256" key="5">
    <source>
        <dbReference type="ARBA" id="ARBA00023141"/>
    </source>
</evidence>
<evidence type="ECO:0000256" key="7">
    <source>
        <dbReference type="ARBA" id="ARBA00052329"/>
    </source>
</evidence>
<keyword evidence="3 9" id="KW-0521">NADP</keyword>
<dbReference type="InterPro" id="IPR013708">
    <property type="entry name" value="Shikimate_DH-bd_N"/>
</dbReference>
<proteinExistence type="inferred from homology"/>
<feature type="binding site" evidence="9">
    <location>
        <position position="244"/>
    </location>
    <ligand>
        <name>shikimate</name>
        <dbReference type="ChEBI" id="CHEBI:36208"/>
    </ligand>
</feature>
<protein>
    <recommendedName>
        <fullName evidence="9">Shikimate dehydrogenase (NADP(+))</fullName>
        <shortName evidence="9">SDH</shortName>
        <ecNumber evidence="9">1.1.1.25</ecNumber>
    </recommendedName>
</protein>
<dbReference type="Proteomes" id="UP000007969">
    <property type="component" value="Chromosome"/>
</dbReference>
<comment type="function">
    <text evidence="9">Involved in the biosynthesis of the chorismate, which leads to the biosynthesis of aromatic amino acids. Catalyzes the reversible NADPH linked reduction of 3-dehydroshikimate (DHSA) to yield shikimate (SA).</text>
</comment>
<dbReference type="Pfam" id="PF18317">
    <property type="entry name" value="SDH_C"/>
    <property type="match status" value="1"/>
</dbReference>
<evidence type="ECO:0000259" key="10">
    <source>
        <dbReference type="Pfam" id="PF08501"/>
    </source>
</evidence>
<dbReference type="AlphaFoldDB" id="B9E0E4"/>